<dbReference type="PANTHER" id="PTHR24216">
    <property type="entry name" value="PAXILLIN-RELATED"/>
    <property type="match status" value="1"/>
</dbReference>
<dbReference type="PANTHER" id="PTHR24216:SF65">
    <property type="entry name" value="PAXILLIN-LIKE PROTEIN 1"/>
    <property type="match status" value="1"/>
</dbReference>
<dbReference type="EMBL" id="BNCO01000074">
    <property type="protein sequence ID" value="GIL65251.1"/>
    <property type="molecule type" value="Genomic_DNA"/>
</dbReference>
<evidence type="ECO:0000259" key="3">
    <source>
        <dbReference type="Pfam" id="PF12499"/>
    </source>
</evidence>
<keyword evidence="2" id="KW-0732">Signal</keyword>
<gene>
    <name evidence="4" type="ORF">Vafri_19068</name>
</gene>
<sequence>MCGRFRPIWSVCIVALVMAWLSAIPTTFADPGSGRSLMAKYDFPPLCNCIRALNAAPFMLRASSASPVPGAQRYCFRIEKSSFCDPKFKCCDGNQGVYKIEIDVESTCRPSLQKVTLNGKPASYEFNAQLGVLRINKVNADAAKAPNTTFCLFLSDGSECNNLDTFCTIGGGVCKYALFNAARDCCPVGLTGFVPPPPLNLTPAGIHSPPPPPAVPLPPPPAVPLLPQPTVPPSPDPPSLPPSFPPPFPPPSPPPPSQPPPSPPPSQPPPSPPPPSPPPPSPPPPSPPPPSPPPPSPPPPSPPPPSPPPPSPSPPSPPPSPLPPPPSPPPPSPPPPPPRSSFPNCSCIREPRSSQVFVYPDVVTIPAKERGFTQLCFTVGTLDVCISRSRCCQFELYKAEFEADAACVGSLSYMTVDGVKRSRFFQLTPYPAIKVVNINKSFEDAEGTEICLIVKTADCGSLTKLGAFHDGSITVSLFNKPSATDINCCPISSVF</sequence>
<evidence type="ECO:0000313" key="4">
    <source>
        <dbReference type="EMBL" id="GIL65251.1"/>
    </source>
</evidence>
<feature type="region of interest" description="Disordered" evidence="1">
    <location>
        <begin position="204"/>
        <end position="345"/>
    </location>
</feature>
<comment type="caution">
    <text evidence="4">The sequence shown here is derived from an EMBL/GenBank/DDBJ whole genome shotgun (WGS) entry which is preliminary data.</text>
</comment>
<feature type="domain" description="Pherophorin" evidence="3">
    <location>
        <begin position="342"/>
        <end position="490"/>
    </location>
</feature>
<reference evidence="4" key="1">
    <citation type="journal article" date="2021" name="Proc. Natl. Acad. Sci. U.S.A.">
        <title>Three genomes in the algal genus Volvox reveal the fate of a haploid sex-determining region after a transition to homothallism.</title>
        <authorList>
            <person name="Yamamoto K."/>
            <person name="Hamaji T."/>
            <person name="Kawai-Toyooka H."/>
            <person name="Matsuzaki R."/>
            <person name="Takahashi F."/>
            <person name="Nishimura Y."/>
            <person name="Kawachi M."/>
            <person name="Noguchi H."/>
            <person name="Minakuchi Y."/>
            <person name="Umen J.G."/>
            <person name="Toyoda A."/>
            <person name="Nozaki H."/>
        </authorList>
    </citation>
    <scope>NUCLEOTIDE SEQUENCE</scope>
    <source>
        <strain evidence="4">NIES-3780</strain>
    </source>
</reference>
<feature type="chain" id="PRO_5035233450" description="Pherophorin domain-containing protein" evidence="2">
    <location>
        <begin position="30"/>
        <end position="495"/>
    </location>
</feature>
<feature type="domain" description="Pherophorin" evidence="3">
    <location>
        <begin position="44"/>
        <end position="187"/>
    </location>
</feature>
<name>A0A8J4BTR9_9CHLO</name>
<dbReference type="Pfam" id="PF12499">
    <property type="entry name" value="DUF3707"/>
    <property type="match status" value="2"/>
</dbReference>
<protein>
    <recommendedName>
        <fullName evidence="3">Pherophorin domain-containing protein</fullName>
    </recommendedName>
</protein>
<proteinExistence type="predicted"/>
<feature type="signal peptide" evidence="2">
    <location>
        <begin position="1"/>
        <end position="29"/>
    </location>
</feature>
<dbReference type="InterPro" id="IPR024616">
    <property type="entry name" value="Pherophorin"/>
</dbReference>
<evidence type="ECO:0000256" key="2">
    <source>
        <dbReference type="SAM" id="SignalP"/>
    </source>
</evidence>
<feature type="compositionally biased region" description="Pro residues" evidence="1">
    <location>
        <begin position="208"/>
        <end position="340"/>
    </location>
</feature>
<dbReference type="AlphaFoldDB" id="A0A8J4BTR9"/>
<organism evidence="4 5">
    <name type="scientific">Volvox africanus</name>
    <dbReference type="NCBI Taxonomy" id="51714"/>
    <lineage>
        <taxon>Eukaryota</taxon>
        <taxon>Viridiplantae</taxon>
        <taxon>Chlorophyta</taxon>
        <taxon>core chlorophytes</taxon>
        <taxon>Chlorophyceae</taxon>
        <taxon>CS clade</taxon>
        <taxon>Chlamydomonadales</taxon>
        <taxon>Volvocaceae</taxon>
        <taxon>Volvox</taxon>
    </lineage>
</organism>
<keyword evidence="5" id="KW-1185">Reference proteome</keyword>
<evidence type="ECO:0000313" key="5">
    <source>
        <dbReference type="Proteomes" id="UP000747399"/>
    </source>
</evidence>
<accession>A0A8J4BTR9</accession>
<dbReference type="Proteomes" id="UP000747399">
    <property type="component" value="Unassembled WGS sequence"/>
</dbReference>
<evidence type="ECO:0000256" key="1">
    <source>
        <dbReference type="SAM" id="MobiDB-lite"/>
    </source>
</evidence>